<evidence type="ECO:0000256" key="1">
    <source>
        <dbReference type="ARBA" id="ARBA00004496"/>
    </source>
</evidence>
<dbReference type="GO" id="GO:0051082">
    <property type="term" value="F:unfolded protein binding"/>
    <property type="evidence" value="ECO:0007669"/>
    <property type="project" value="InterPro"/>
</dbReference>
<dbReference type="Gene3D" id="3.30.260.10">
    <property type="entry name" value="TCP-1-like chaperonin intermediate domain"/>
    <property type="match status" value="1"/>
</dbReference>
<evidence type="ECO:0000256" key="3">
    <source>
        <dbReference type="ARBA" id="ARBA00022490"/>
    </source>
</evidence>
<feature type="compositionally biased region" description="Basic and acidic residues" evidence="10">
    <location>
        <begin position="650"/>
        <end position="669"/>
    </location>
</feature>
<gene>
    <name evidence="12" type="ORF">CRHIZ90672A_00011499</name>
</gene>
<dbReference type="EMBL" id="CABFNQ020000551">
    <property type="protein sequence ID" value="CAH0019175.1"/>
    <property type="molecule type" value="Genomic_DNA"/>
</dbReference>
<dbReference type="InterPro" id="IPR002194">
    <property type="entry name" value="Chaperonin_TCP-1_CS"/>
</dbReference>
<evidence type="ECO:0000256" key="7">
    <source>
        <dbReference type="ARBA" id="ARBA00039582"/>
    </source>
</evidence>
<keyword evidence="13" id="KW-1185">Reference proteome</keyword>
<dbReference type="Pfam" id="PF00118">
    <property type="entry name" value="Cpn60_TCP1"/>
    <property type="match status" value="1"/>
</dbReference>
<evidence type="ECO:0000256" key="5">
    <source>
        <dbReference type="ARBA" id="ARBA00022840"/>
    </source>
</evidence>
<evidence type="ECO:0000256" key="2">
    <source>
        <dbReference type="ARBA" id="ARBA00008020"/>
    </source>
</evidence>
<comment type="caution">
    <text evidence="12">The sequence shown here is derived from an EMBL/GenBank/DDBJ whole genome shotgun (WGS) entry which is preliminary data.</text>
</comment>
<dbReference type="SUPFAM" id="SSF48592">
    <property type="entry name" value="GroEL equatorial domain-like"/>
    <property type="match status" value="1"/>
</dbReference>
<sequence length="956" mass="103511">MSAAQLLNPKAESRRRGEALKVNISAGQGLQDVLKSNLGPMGTIKMLVDGAGQIKLTKDGNVLLREMQIQNPTAVMIARAATAQDDICGDGTTSVVLLVGELLKQADRHISEGLHPRIITDGFEIAKVEALKFLDDFKIAKEVDRELLISVARTSLATKLNSTLAVQLTPDIVDAVLAIYQAPAKPDLHMVEIMKMQHRTAADTQLIRGLALDHGARHPDMPKRLENCYILTMNVSLEYEKTEINSGFFYSSAEQRDKLVESERRFVDAKLKKIVELKKEVCGNDGKKNFVVINQKGIDPLSLDVLAKNGILALRRAKRRNMERLQLVCGGIAQNSVDDLSEDVLGWAGLVYEQTLGEEKYTFVEEVKDPKSVTLMIKGPNAHTIAQVTDAVRDGLRSVYNMIVDKSVVPGAGAFQVACATHLKGEFKDSVKGKAKYGVEAFADALLVIPKTLAANAGHDVQDVLAQLQDEHNEGDIVGLNLETGEPMDPELEGVFDSYRVLRNCMASSSGIASNLLLCDELLKARQMGRAGGPGPVNSIGTMASYDSDSSDGEFEETNVLLGYASKEADEDTISRLGGVPDWLDADHPPSAALARCKVCKDLMVLLLQLNGELAERFPGHERRIYVFGCRRPTCRRKDGSIRALRAQRIWKDETKEEPKPEKAEEKPEPTPSKPDAPTSGLGEALFGAKGLGASASANPFSSGGANPFSSGGGGANPFASPSASNSNPFGSSSKPDTPAEPAKASETQEKEKSLTKSFAETLSLNAPPTQPAPPPEPWPDAKEQPQPYPTLYLADAEYETLDPTPTKLPENARIEDADAPEPSALDREAFESTMDSAFQKFADRLSQNPEQAIRYEFGGTPLLYSKTDPVGQKLSQGGMPGCGNCGGRRTFEVQLTPHAIAELEEDDLSLEGMEWGTIIVGVCASDCVPRGTKTGEVGHIEEWAGVQWEELVSRK</sequence>
<keyword evidence="6 9" id="KW-0143">Chaperone</keyword>
<dbReference type="PRINTS" id="PR00304">
    <property type="entry name" value="TCOMPLEXTCP1"/>
</dbReference>
<dbReference type="Gene3D" id="1.10.560.10">
    <property type="entry name" value="GroEL-like equatorial domain"/>
    <property type="match status" value="1"/>
</dbReference>
<dbReference type="PROSITE" id="PS00751">
    <property type="entry name" value="TCP1_2"/>
    <property type="match status" value="1"/>
</dbReference>
<dbReference type="InterPro" id="IPR027410">
    <property type="entry name" value="TCP-1-like_intermed_sf"/>
</dbReference>
<keyword evidence="5 9" id="KW-0067">ATP-binding</keyword>
<dbReference type="GO" id="GO:0005524">
    <property type="term" value="F:ATP binding"/>
    <property type="evidence" value="ECO:0007669"/>
    <property type="project" value="UniProtKB-KW"/>
</dbReference>
<dbReference type="InterPro" id="IPR012722">
    <property type="entry name" value="Chap_CCT_zeta"/>
</dbReference>
<dbReference type="PROSITE" id="PS00750">
    <property type="entry name" value="TCP1_1"/>
    <property type="match status" value="1"/>
</dbReference>
<proteinExistence type="inferred from homology"/>
<dbReference type="Pfam" id="PF04194">
    <property type="entry name" value="PDCD2_C"/>
    <property type="match status" value="1"/>
</dbReference>
<dbReference type="SUPFAM" id="SSF54849">
    <property type="entry name" value="GroEL-intermediate domain like"/>
    <property type="match status" value="1"/>
</dbReference>
<keyword evidence="4 9" id="KW-0547">Nucleotide-binding</keyword>
<dbReference type="Proteomes" id="UP000696573">
    <property type="component" value="Unassembled WGS sequence"/>
</dbReference>
<dbReference type="Gene3D" id="3.50.7.10">
    <property type="entry name" value="GroEL"/>
    <property type="match status" value="1"/>
</dbReference>
<feature type="compositionally biased region" description="Pro residues" evidence="10">
    <location>
        <begin position="769"/>
        <end position="779"/>
    </location>
</feature>
<dbReference type="GO" id="GO:0140662">
    <property type="term" value="F:ATP-dependent protein folding chaperone"/>
    <property type="evidence" value="ECO:0007669"/>
    <property type="project" value="InterPro"/>
</dbReference>
<comment type="subcellular location">
    <subcellularLocation>
        <location evidence="1">Cytoplasm</location>
    </subcellularLocation>
</comment>
<dbReference type="InterPro" id="IPR017998">
    <property type="entry name" value="Chaperone_TCP-1"/>
</dbReference>
<dbReference type="AlphaFoldDB" id="A0A9N9V8X1"/>
<dbReference type="CDD" id="cd03342">
    <property type="entry name" value="TCP1_zeta"/>
    <property type="match status" value="1"/>
</dbReference>
<reference evidence="12" key="1">
    <citation type="submission" date="2021-10" db="EMBL/GenBank/DDBJ databases">
        <authorList>
            <person name="Piombo E."/>
        </authorList>
    </citation>
    <scope>NUCLEOTIDE SEQUENCE</scope>
</reference>
<feature type="region of interest" description="Disordered" evidence="10">
    <location>
        <begin position="712"/>
        <end position="790"/>
    </location>
</feature>
<name>A0A9N9V8X1_9HYPO</name>
<evidence type="ECO:0000256" key="8">
    <source>
        <dbReference type="ARBA" id="ARBA00044261"/>
    </source>
</evidence>
<dbReference type="OrthoDB" id="10052040at2759"/>
<evidence type="ECO:0000256" key="9">
    <source>
        <dbReference type="RuleBase" id="RU004187"/>
    </source>
</evidence>
<evidence type="ECO:0000256" key="4">
    <source>
        <dbReference type="ARBA" id="ARBA00022741"/>
    </source>
</evidence>
<dbReference type="PANTHER" id="PTHR11353">
    <property type="entry name" value="CHAPERONIN"/>
    <property type="match status" value="1"/>
</dbReference>
<dbReference type="FunFam" id="1.10.560.10:FF:000058">
    <property type="entry name" value="T-complex protein 1 subunit zeta"/>
    <property type="match status" value="1"/>
</dbReference>
<evidence type="ECO:0000313" key="12">
    <source>
        <dbReference type="EMBL" id="CAH0019175.1"/>
    </source>
</evidence>
<dbReference type="InterPro" id="IPR002423">
    <property type="entry name" value="Cpn60/GroEL/TCP-1"/>
</dbReference>
<feature type="region of interest" description="Disordered" evidence="10">
    <location>
        <begin position="648"/>
        <end position="685"/>
    </location>
</feature>
<dbReference type="InterPro" id="IPR027409">
    <property type="entry name" value="GroEL-like_apical_dom_sf"/>
</dbReference>
<protein>
    <recommendedName>
        <fullName evidence="7">T-complex protein 1 subunit zeta</fullName>
    </recommendedName>
    <alternativeName>
        <fullName evidence="8">CCT-zeta</fullName>
    </alternativeName>
</protein>
<feature type="domain" description="Programmed cell death protein 2 C-terminal" evidence="11">
    <location>
        <begin position="836"/>
        <end position="949"/>
    </location>
</feature>
<dbReference type="InterPro" id="IPR007320">
    <property type="entry name" value="PDCD2_C"/>
</dbReference>
<dbReference type="SUPFAM" id="SSF52029">
    <property type="entry name" value="GroEL apical domain-like"/>
    <property type="match status" value="1"/>
</dbReference>
<evidence type="ECO:0000313" key="13">
    <source>
        <dbReference type="Proteomes" id="UP000696573"/>
    </source>
</evidence>
<keyword evidence="3" id="KW-0963">Cytoplasm</keyword>
<dbReference type="NCBIfam" id="TIGR02347">
    <property type="entry name" value="chap_CCT_zeta"/>
    <property type="match status" value="1"/>
</dbReference>
<feature type="compositionally biased region" description="Polar residues" evidence="10">
    <location>
        <begin position="756"/>
        <end position="765"/>
    </location>
</feature>
<comment type="similarity">
    <text evidence="2 9">Belongs to the TCP-1 chaperonin family.</text>
</comment>
<organism evidence="12 13">
    <name type="scientific">Clonostachys rhizophaga</name>
    <dbReference type="NCBI Taxonomy" id="160324"/>
    <lineage>
        <taxon>Eukaryota</taxon>
        <taxon>Fungi</taxon>
        <taxon>Dikarya</taxon>
        <taxon>Ascomycota</taxon>
        <taxon>Pezizomycotina</taxon>
        <taxon>Sordariomycetes</taxon>
        <taxon>Hypocreomycetidae</taxon>
        <taxon>Hypocreales</taxon>
        <taxon>Bionectriaceae</taxon>
        <taxon>Clonostachys</taxon>
    </lineage>
</organism>
<evidence type="ECO:0000256" key="6">
    <source>
        <dbReference type="ARBA" id="ARBA00023186"/>
    </source>
</evidence>
<dbReference type="InterPro" id="IPR027413">
    <property type="entry name" value="GROEL-like_equatorial_sf"/>
</dbReference>
<evidence type="ECO:0000259" key="11">
    <source>
        <dbReference type="Pfam" id="PF04194"/>
    </source>
</evidence>
<evidence type="ECO:0000256" key="10">
    <source>
        <dbReference type="SAM" id="MobiDB-lite"/>
    </source>
</evidence>
<accession>A0A9N9V8X1</accession>
<dbReference type="FunFam" id="3.50.7.10:FF:000004">
    <property type="entry name" value="T-complex protein 1 subunit zeta"/>
    <property type="match status" value="1"/>
</dbReference>
<dbReference type="GO" id="GO:0005832">
    <property type="term" value="C:chaperonin-containing T-complex"/>
    <property type="evidence" value="ECO:0007669"/>
    <property type="project" value="UniProtKB-ARBA"/>
</dbReference>
<dbReference type="GO" id="GO:0016887">
    <property type="term" value="F:ATP hydrolysis activity"/>
    <property type="evidence" value="ECO:0007669"/>
    <property type="project" value="InterPro"/>
</dbReference>
<feature type="compositionally biased region" description="Low complexity" evidence="10">
    <location>
        <begin position="717"/>
        <end position="734"/>
    </location>
</feature>